<keyword evidence="1" id="KW-0812">Transmembrane</keyword>
<name>A0ABU4WBA1_9FUSO</name>
<keyword evidence="3" id="KW-1185">Reference proteome</keyword>
<feature type="transmembrane region" description="Helical" evidence="1">
    <location>
        <begin position="229"/>
        <end position="248"/>
    </location>
</feature>
<feature type="transmembrane region" description="Helical" evidence="1">
    <location>
        <begin position="390"/>
        <end position="409"/>
    </location>
</feature>
<feature type="transmembrane region" description="Helical" evidence="1">
    <location>
        <begin position="304"/>
        <end position="333"/>
    </location>
</feature>
<evidence type="ECO:0000313" key="3">
    <source>
        <dbReference type="Proteomes" id="UP001279681"/>
    </source>
</evidence>
<keyword evidence="1" id="KW-1133">Transmembrane helix</keyword>
<feature type="transmembrane region" description="Helical" evidence="1">
    <location>
        <begin position="269"/>
        <end position="292"/>
    </location>
</feature>
<comment type="caution">
    <text evidence="2">The sequence shown here is derived from an EMBL/GenBank/DDBJ whole genome shotgun (WGS) entry which is preliminary data.</text>
</comment>
<organism evidence="2 3">
    <name type="scientific">Candidatus Cetobacterium colombiensis</name>
    <dbReference type="NCBI Taxonomy" id="3073100"/>
    <lineage>
        <taxon>Bacteria</taxon>
        <taxon>Fusobacteriati</taxon>
        <taxon>Fusobacteriota</taxon>
        <taxon>Fusobacteriia</taxon>
        <taxon>Fusobacteriales</taxon>
        <taxon>Fusobacteriaceae</taxon>
        <taxon>Cetobacterium</taxon>
    </lineage>
</organism>
<proteinExistence type="predicted"/>
<dbReference type="InterPro" id="IPR011470">
    <property type="entry name" value="DUF1576"/>
</dbReference>
<dbReference type="RefSeq" id="WP_320314174.1">
    <property type="nucleotide sequence ID" value="NZ_JAVIKH010000013.1"/>
</dbReference>
<evidence type="ECO:0000313" key="2">
    <source>
        <dbReference type="EMBL" id="MDX8336796.1"/>
    </source>
</evidence>
<protein>
    <submittedName>
        <fullName evidence="2">DUF1576 domain-containing protein</fullName>
    </submittedName>
</protein>
<feature type="transmembrane region" description="Helical" evidence="1">
    <location>
        <begin position="191"/>
        <end position="209"/>
    </location>
</feature>
<dbReference type="EMBL" id="JAVIKH010000013">
    <property type="protein sequence ID" value="MDX8336796.1"/>
    <property type="molecule type" value="Genomic_DNA"/>
</dbReference>
<dbReference type="Pfam" id="PF07613">
    <property type="entry name" value="DUF1576"/>
    <property type="match status" value="2"/>
</dbReference>
<reference evidence="3" key="1">
    <citation type="submission" date="2023-07" db="EMBL/GenBank/DDBJ databases">
        <authorList>
            <person name="Colorado M.A."/>
            <person name="Villamil L.M."/>
            <person name="Melo J.F."/>
            <person name="Rodriguez J.A."/>
            <person name="Ruiz R.Y."/>
        </authorList>
    </citation>
    <scope>NUCLEOTIDE SEQUENCE [LARGE SCALE GENOMIC DNA]</scope>
    <source>
        <strain evidence="3">C33</strain>
    </source>
</reference>
<dbReference type="Proteomes" id="UP001279681">
    <property type="component" value="Unassembled WGS sequence"/>
</dbReference>
<feature type="transmembrane region" description="Helical" evidence="1">
    <location>
        <begin position="12"/>
        <end position="32"/>
    </location>
</feature>
<gene>
    <name evidence="2" type="ORF">RFV38_09875</name>
</gene>
<accession>A0ABU4WBA1</accession>
<feature type="transmembrane region" description="Helical" evidence="1">
    <location>
        <begin position="87"/>
        <end position="105"/>
    </location>
</feature>
<sequence length="448" mass="49152">MDNFNGNRSKKVWFLTEIVAGILFAMFVYFVLRGKENVLEGFIRILTSPTVLITDFLVIGGMGATFLNAFLIFTFNYTLMRLLGTPLNGIAIASFFTVFGFSFFGKNLLNILPFYVGGILYSKYEHIDFKDILVTISFTSALAPFISEVAFNIHVLSEYAYINAIVLGIVIGFIVTPLAKKMATFHEGFNLYNLGFTGGILGAVIASVLKLYQFVVVPQRIISTEHDVALKIIASVVFISLIFIGFYINNKSFSGYKELLKDTGLKSDFIVKYGYGLTFINMGIMGFVAMIYPILLGQTLNGPLLAGILTIVGFSAYGKTIFNITPILLGVFLGKFGSQTDGFTIALSGLFGTSLAPVAGVYGPIWGIAAGMLHIAVVQSIGVVHGGLNLYNNGFSAGIVAGFLLPIINTTRESVNKRRAKYLQRQKALHDLIRKTEDHLYDNSEFKK</sequence>
<feature type="transmembrane region" description="Helical" evidence="1">
    <location>
        <begin position="52"/>
        <end position="75"/>
    </location>
</feature>
<evidence type="ECO:0000256" key="1">
    <source>
        <dbReference type="SAM" id="Phobius"/>
    </source>
</evidence>
<feature type="transmembrane region" description="Helical" evidence="1">
    <location>
        <begin position="159"/>
        <end position="179"/>
    </location>
</feature>
<keyword evidence="1" id="KW-0472">Membrane</keyword>
<feature type="transmembrane region" description="Helical" evidence="1">
    <location>
        <begin position="345"/>
        <end position="378"/>
    </location>
</feature>